<accession>A0ABS6E5Z2</accession>
<dbReference type="RefSeq" id="WP_216519391.1">
    <property type="nucleotide sequence ID" value="NZ_JAHLPM010000007.1"/>
</dbReference>
<name>A0ABS6E5Z2_9FIRM</name>
<keyword evidence="3" id="KW-1185">Reference proteome</keyword>
<comment type="caution">
    <text evidence="2">The sequence shown here is derived from an EMBL/GenBank/DDBJ whole genome shotgun (WGS) entry which is preliminary data.</text>
</comment>
<keyword evidence="1" id="KW-0812">Transmembrane</keyword>
<reference evidence="2 3" key="1">
    <citation type="submission" date="2021-06" db="EMBL/GenBank/DDBJ databases">
        <authorList>
            <person name="Sun Q."/>
            <person name="Li D."/>
        </authorList>
    </citation>
    <scope>NUCLEOTIDE SEQUENCE [LARGE SCALE GENOMIC DNA]</scope>
    <source>
        <strain evidence="2 3">MSJ-40</strain>
    </source>
</reference>
<feature type="transmembrane region" description="Helical" evidence="1">
    <location>
        <begin position="7"/>
        <end position="28"/>
    </location>
</feature>
<keyword evidence="1" id="KW-0472">Membrane</keyword>
<proteinExistence type="predicted"/>
<organism evidence="2 3">
    <name type="scientific">Tissierella simiarum</name>
    <dbReference type="NCBI Taxonomy" id="2841534"/>
    <lineage>
        <taxon>Bacteria</taxon>
        <taxon>Bacillati</taxon>
        <taxon>Bacillota</taxon>
        <taxon>Tissierellia</taxon>
        <taxon>Tissierellales</taxon>
        <taxon>Tissierellaceae</taxon>
        <taxon>Tissierella</taxon>
    </lineage>
</organism>
<keyword evidence="1" id="KW-1133">Transmembrane helix</keyword>
<protein>
    <submittedName>
        <fullName evidence="2">Uncharacterized protein</fullName>
    </submittedName>
</protein>
<evidence type="ECO:0000313" key="2">
    <source>
        <dbReference type="EMBL" id="MBU5438350.1"/>
    </source>
</evidence>
<gene>
    <name evidence="2" type="ORF">KQI42_10035</name>
</gene>
<dbReference type="Proteomes" id="UP000749471">
    <property type="component" value="Unassembled WGS sequence"/>
</dbReference>
<feature type="transmembrane region" description="Helical" evidence="1">
    <location>
        <begin position="40"/>
        <end position="62"/>
    </location>
</feature>
<evidence type="ECO:0000256" key="1">
    <source>
        <dbReference type="SAM" id="Phobius"/>
    </source>
</evidence>
<sequence>MKNLIRIYKAIIVIGIFTVIASSISFIYHHLKALPDNVSFYPEEITLFLCMLLFRALAIVFGMEKSSKIAFIGIIISMLNLFMFQLVELAS</sequence>
<feature type="transmembrane region" description="Helical" evidence="1">
    <location>
        <begin position="69"/>
        <end position="87"/>
    </location>
</feature>
<dbReference type="EMBL" id="JAHLPM010000007">
    <property type="protein sequence ID" value="MBU5438350.1"/>
    <property type="molecule type" value="Genomic_DNA"/>
</dbReference>
<evidence type="ECO:0000313" key="3">
    <source>
        <dbReference type="Proteomes" id="UP000749471"/>
    </source>
</evidence>